<organism evidence="2 3">
    <name type="scientific">Mauremys mutica</name>
    <name type="common">yellowpond turtle</name>
    <dbReference type="NCBI Taxonomy" id="74926"/>
    <lineage>
        <taxon>Eukaryota</taxon>
        <taxon>Metazoa</taxon>
        <taxon>Chordata</taxon>
        <taxon>Craniata</taxon>
        <taxon>Vertebrata</taxon>
        <taxon>Euteleostomi</taxon>
        <taxon>Archelosauria</taxon>
        <taxon>Testudinata</taxon>
        <taxon>Testudines</taxon>
        <taxon>Cryptodira</taxon>
        <taxon>Durocryptodira</taxon>
        <taxon>Testudinoidea</taxon>
        <taxon>Geoemydidae</taxon>
        <taxon>Geoemydinae</taxon>
        <taxon>Mauremys</taxon>
    </lineage>
</organism>
<dbReference type="Proteomes" id="UP000827986">
    <property type="component" value="Unassembled WGS sequence"/>
</dbReference>
<evidence type="ECO:0000313" key="2">
    <source>
        <dbReference type="EMBL" id="KAH1166520.1"/>
    </source>
</evidence>
<gene>
    <name evidence="2" type="ORF">KIL84_015692</name>
</gene>
<dbReference type="AlphaFoldDB" id="A0A9D3WSZ6"/>
<feature type="region of interest" description="Disordered" evidence="1">
    <location>
        <begin position="1"/>
        <end position="82"/>
    </location>
</feature>
<dbReference type="EMBL" id="JAHDVG010000487">
    <property type="protein sequence ID" value="KAH1166520.1"/>
    <property type="molecule type" value="Genomic_DNA"/>
</dbReference>
<protein>
    <submittedName>
        <fullName evidence="2">Uncharacterized protein</fullName>
    </submittedName>
</protein>
<evidence type="ECO:0000313" key="3">
    <source>
        <dbReference type="Proteomes" id="UP000827986"/>
    </source>
</evidence>
<name>A0A9D3WSZ6_9SAUR</name>
<proteinExistence type="predicted"/>
<sequence>MDVLRRYLRRKVAPEPEGAAASVPRQRAAPPSAWHVKQAPATPGDGPARPCSLGGNQPPGLVLSRERQHPGRDGGGLSSIWAGRTQPMAGARQRSSGFASAGRPALIPAAWASRKHSQGRSWGIAASAA</sequence>
<feature type="compositionally biased region" description="Basic residues" evidence="1">
    <location>
        <begin position="1"/>
        <end position="11"/>
    </location>
</feature>
<comment type="caution">
    <text evidence="2">The sequence shown here is derived from an EMBL/GenBank/DDBJ whole genome shotgun (WGS) entry which is preliminary data.</text>
</comment>
<keyword evidence="3" id="KW-1185">Reference proteome</keyword>
<reference evidence="2" key="1">
    <citation type="submission" date="2021-09" db="EMBL/GenBank/DDBJ databases">
        <title>The genome of Mauremys mutica provides insights into the evolution of semi-aquatic lifestyle.</title>
        <authorList>
            <person name="Gong S."/>
            <person name="Gao Y."/>
        </authorList>
    </citation>
    <scope>NUCLEOTIDE SEQUENCE</scope>
    <source>
        <strain evidence="2">MM-2020</strain>
        <tissue evidence="2">Muscle</tissue>
    </source>
</reference>
<evidence type="ECO:0000256" key="1">
    <source>
        <dbReference type="SAM" id="MobiDB-lite"/>
    </source>
</evidence>
<accession>A0A9D3WSZ6</accession>